<dbReference type="Gramene" id="mRNA:HanXRQr2_Chr09g0366141">
    <property type="protein sequence ID" value="mRNA:HanXRQr2_Chr09g0366141"/>
    <property type="gene ID" value="HanXRQr2_Chr09g0366141"/>
</dbReference>
<reference evidence="1" key="2">
    <citation type="submission" date="2020-06" db="EMBL/GenBank/DDBJ databases">
        <title>Helianthus annuus Genome sequencing and assembly Release 2.</title>
        <authorList>
            <person name="Gouzy J."/>
            <person name="Langlade N."/>
            <person name="Munos S."/>
        </authorList>
    </citation>
    <scope>NUCLEOTIDE SEQUENCE</scope>
    <source>
        <tissue evidence="1">Leaves</tissue>
    </source>
</reference>
<name>A0A9K3N6D4_HELAN</name>
<evidence type="ECO:0000313" key="1">
    <source>
        <dbReference type="EMBL" id="KAF5789036.1"/>
    </source>
</evidence>
<protein>
    <submittedName>
        <fullName evidence="1">Uncharacterized protein</fullName>
    </submittedName>
</protein>
<sequence length="51" mass="5677">MWMLNSCYRRVEERKGSNQAKAIGAHDSGKSRSWRCELGPNTLHSPLCASG</sequence>
<organism evidence="1 2">
    <name type="scientific">Helianthus annuus</name>
    <name type="common">Common sunflower</name>
    <dbReference type="NCBI Taxonomy" id="4232"/>
    <lineage>
        <taxon>Eukaryota</taxon>
        <taxon>Viridiplantae</taxon>
        <taxon>Streptophyta</taxon>
        <taxon>Embryophyta</taxon>
        <taxon>Tracheophyta</taxon>
        <taxon>Spermatophyta</taxon>
        <taxon>Magnoliopsida</taxon>
        <taxon>eudicotyledons</taxon>
        <taxon>Gunneridae</taxon>
        <taxon>Pentapetalae</taxon>
        <taxon>asterids</taxon>
        <taxon>campanulids</taxon>
        <taxon>Asterales</taxon>
        <taxon>Asteraceae</taxon>
        <taxon>Asteroideae</taxon>
        <taxon>Heliantheae alliance</taxon>
        <taxon>Heliantheae</taxon>
        <taxon>Helianthus</taxon>
    </lineage>
</organism>
<proteinExistence type="predicted"/>
<reference evidence="1" key="1">
    <citation type="journal article" date="2017" name="Nature">
        <title>The sunflower genome provides insights into oil metabolism, flowering and Asterid evolution.</title>
        <authorList>
            <person name="Badouin H."/>
            <person name="Gouzy J."/>
            <person name="Grassa C.J."/>
            <person name="Murat F."/>
            <person name="Staton S.E."/>
            <person name="Cottret L."/>
            <person name="Lelandais-Briere C."/>
            <person name="Owens G.L."/>
            <person name="Carrere S."/>
            <person name="Mayjonade B."/>
            <person name="Legrand L."/>
            <person name="Gill N."/>
            <person name="Kane N.C."/>
            <person name="Bowers J.E."/>
            <person name="Hubner S."/>
            <person name="Bellec A."/>
            <person name="Berard A."/>
            <person name="Berges H."/>
            <person name="Blanchet N."/>
            <person name="Boniface M.C."/>
            <person name="Brunel D."/>
            <person name="Catrice O."/>
            <person name="Chaidir N."/>
            <person name="Claudel C."/>
            <person name="Donnadieu C."/>
            <person name="Faraut T."/>
            <person name="Fievet G."/>
            <person name="Helmstetter N."/>
            <person name="King M."/>
            <person name="Knapp S.J."/>
            <person name="Lai Z."/>
            <person name="Le Paslier M.C."/>
            <person name="Lippi Y."/>
            <person name="Lorenzon L."/>
            <person name="Mandel J.R."/>
            <person name="Marage G."/>
            <person name="Marchand G."/>
            <person name="Marquand E."/>
            <person name="Bret-Mestries E."/>
            <person name="Morien E."/>
            <person name="Nambeesan S."/>
            <person name="Nguyen T."/>
            <person name="Pegot-Espagnet P."/>
            <person name="Pouilly N."/>
            <person name="Raftis F."/>
            <person name="Sallet E."/>
            <person name="Schiex T."/>
            <person name="Thomas J."/>
            <person name="Vandecasteele C."/>
            <person name="Vares D."/>
            <person name="Vear F."/>
            <person name="Vautrin S."/>
            <person name="Crespi M."/>
            <person name="Mangin B."/>
            <person name="Burke J.M."/>
            <person name="Salse J."/>
            <person name="Munos S."/>
            <person name="Vincourt P."/>
            <person name="Rieseberg L.H."/>
            <person name="Langlade N.B."/>
        </authorList>
    </citation>
    <scope>NUCLEOTIDE SEQUENCE</scope>
    <source>
        <tissue evidence="1">Leaves</tissue>
    </source>
</reference>
<accession>A0A9K3N6D4</accession>
<comment type="caution">
    <text evidence="1">The sequence shown here is derived from an EMBL/GenBank/DDBJ whole genome shotgun (WGS) entry which is preliminary data.</text>
</comment>
<dbReference type="Proteomes" id="UP000215914">
    <property type="component" value="Unassembled WGS sequence"/>
</dbReference>
<evidence type="ECO:0000313" key="2">
    <source>
        <dbReference type="Proteomes" id="UP000215914"/>
    </source>
</evidence>
<dbReference type="AlphaFoldDB" id="A0A9K3N6D4"/>
<gene>
    <name evidence="1" type="ORF">HanXRQr2_Chr09g0366141</name>
</gene>
<keyword evidence="2" id="KW-1185">Reference proteome</keyword>
<dbReference type="EMBL" id="MNCJ02000324">
    <property type="protein sequence ID" value="KAF5789036.1"/>
    <property type="molecule type" value="Genomic_DNA"/>
</dbReference>